<dbReference type="EMBL" id="FOGG01000029">
    <property type="protein sequence ID" value="SES06524.1"/>
    <property type="molecule type" value="Genomic_DNA"/>
</dbReference>
<dbReference type="RefSeq" id="WP_090887072.1">
    <property type="nucleotide sequence ID" value="NZ_FOGG01000029.1"/>
</dbReference>
<evidence type="ECO:0000256" key="1">
    <source>
        <dbReference type="SAM" id="Phobius"/>
    </source>
</evidence>
<reference evidence="2 3" key="1">
    <citation type="submission" date="2016-10" db="EMBL/GenBank/DDBJ databases">
        <authorList>
            <person name="de Groot N.N."/>
        </authorList>
    </citation>
    <scope>NUCLEOTIDE SEQUENCE [LARGE SCALE GENOMIC DNA]</scope>
    <source>
        <strain evidence="2 3">DSM 18610</strain>
    </source>
</reference>
<protein>
    <submittedName>
        <fullName evidence="2">Uncharacterized protein</fullName>
    </submittedName>
</protein>
<evidence type="ECO:0000313" key="2">
    <source>
        <dbReference type="EMBL" id="SES06524.1"/>
    </source>
</evidence>
<keyword evidence="1" id="KW-1133">Transmembrane helix</keyword>
<dbReference type="AlphaFoldDB" id="A0A1H9UBI8"/>
<keyword evidence="3" id="KW-1185">Reference proteome</keyword>
<name>A0A1H9UBI8_9SPHI</name>
<dbReference type="STRING" id="390241.SAMN04488023_12916"/>
<keyword evidence="1" id="KW-0472">Membrane</keyword>
<evidence type="ECO:0000313" key="3">
    <source>
        <dbReference type="Proteomes" id="UP000199572"/>
    </source>
</evidence>
<sequence length="158" mass="17407">MNSITGAIVGAILGFISSFGFMAINIKKSQRSELFPIIAVITTVFGAVGGARIGHNIEKSDKIARSLGLDNIKHTHYKVGRFWESQSTWNDVKGVRHMVTTLKRNNDIVSLYNGSVICTHGSSASSVNITKYHNEARNITFAKLKERVGDSYISYLTK</sequence>
<accession>A0A1H9UBI8</accession>
<organism evidence="2 3">
    <name type="scientific">Pedobacter rhizosphaerae</name>
    <dbReference type="NCBI Taxonomy" id="390241"/>
    <lineage>
        <taxon>Bacteria</taxon>
        <taxon>Pseudomonadati</taxon>
        <taxon>Bacteroidota</taxon>
        <taxon>Sphingobacteriia</taxon>
        <taxon>Sphingobacteriales</taxon>
        <taxon>Sphingobacteriaceae</taxon>
        <taxon>Pedobacter</taxon>
    </lineage>
</organism>
<dbReference type="Proteomes" id="UP000199572">
    <property type="component" value="Unassembled WGS sequence"/>
</dbReference>
<dbReference type="OrthoDB" id="768858at2"/>
<gene>
    <name evidence="2" type="ORF">SAMN04488023_12916</name>
</gene>
<keyword evidence="1" id="KW-0812">Transmembrane</keyword>
<proteinExistence type="predicted"/>
<feature type="transmembrane region" description="Helical" evidence="1">
    <location>
        <begin position="6"/>
        <end position="26"/>
    </location>
</feature>
<feature type="transmembrane region" description="Helical" evidence="1">
    <location>
        <begin position="33"/>
        <end position="53"/>
    </location>
</feature>